<feature type="compositionally biased region" description="Polar residues" evidence="1">
    <location>
        <begin position="12"/>
        <end position="22"/>
    </location>
</feature>
<evidence type="ECO:0000256" key="1">
    <source>
        <dbReference type="SAM" id="MobiDB-lite"/>
    </source>
</evidence>
<dbReference type="PROSITE" id="PS50181">
    <property type="entry name" value="FBOX"/>
    <property type="match status" value="1"/>
</dbReference>
<organism evidence="3 4">
    <name type="scientific">Ricinus communis</name>
    <name type="common">Castor bean</name>
    <dbReference type="NCBI Taxonomy" id="3988"/>
    <lineage>
        <taxon>Eukaryota</taxon>
        <taxon>Viridiplantae</taxon>
        <taxon>Streptophyta</taxon>
        <taxon>Embryophyta</taxon>
        <taxon>Tracheophyta</taxon>
        <taxon>Spermatophyta</taxon>
        <taxon>Magnoliopsida</taxon>
        <taxon>eudicotyledons</taxon>
        <taxon>Gunneridae</taxon>
        <taxon>Pentapetalae</taxon>
        <taxon>rosids</taxon>
        <taxon>fabids</taxon>
        <taxon>Malpighiales</taxon>
        <taxon>Euphorbiaceae</taxon>
        <taxon>Acalyphoideae</taxon>
        <taxon>Acalypheae</taxon>
        <taxon>Ricinus</taxon>
    </lineage>
</organism>
<dbReference type="STRING" id="3988.B9T1V3"/>
<dbReference type="PANTHER" id="PTHR44259">
    <property type="entry name" value="OS07G0183000 PROTEIN-RELATED"/>
    <property type="match status" value="1"/>
</dbReference>
<dbReference type="InterPro" id="IPR036047">
    <property type="entry name" value="F-box-like_dom_sf"/>
</dbReference>
<keyword evidence="4" id="KW-1185">Reference proteome</keyword>
<dbReference type="PANTHER" id="PTHR44259:SF87">
    <property type="entry name" value="F-BOX DOMAIN-CONTAINING PROTEIN"/>
    <property type="match status" value="1"/>
</dbReference>
<accession>B9T1V3</accession>
<dbReference type="OrthoDB" id="852277at2759"/>
<feature type="domain" description="F-box" evidence="2">
    <location>
        <begin position="40"/>
        <end position="76"/>
    </location>
</feature>
<dbReference type="InterPro" id="IPR001810">
    <property type="entry name" value="F-box_dom"/>
</dbReference>
<dbReference type="InterPro" id="IPR050942">
    <property type="entry name" value="F-box_BR-signaling"/>
</dbReference>
<dbReference type="InParanoid" id="B9T1V3"/>
<dbReference type="Pfam" id="PF00646">
    <property type="entry name" value="F-box"/>
    <property type="match status" value="1"/>
</dbReference>
<dbReference type="FunCoup" id="B9T1V3">
    <property type="interactions" value="100"/>
</dbReference>
<sequence>MGTKISLPAHTHSLQSGKSQPDNAYSYDGDVYYDAASDLQPDWRQIPDDVMRLIIQRLDVTDRTRICLVCKPWRILSMEKEIPVPPQFPLLMLSPTPNQSSIWSMMFSRRKQQQVISFFDRIQRKIHNYCLPKSVEGGWCFGSSRGWLFIAKGSKKNPQVFLLNPMSAKVIPLPSITTIPTYYQYLEEEKDAYNFSYFINKLDLYFLEEDEDLPCNCTVVAILNQGEVLAICKPYDDKWIAIQSEDMFIDMSFHKGTLYVLFSHFGYDDNTIIDLNLGTIPIKLVLHACHVSVEKVNLAVYDFKGAYAVESITRNGLSNSYLVESRGELLQIVMYFDVLQTKITLNNDGGGGGGDDNADVFEYLQATECEVYKVVDRDGKFEEMRRMDCLEDDQVLFVGGVGSSVSVSAKDFEGIKGNCIHFLDDTDYRNCSSFDPFVARESGIFWLKDGKITRGYPSRKCPAPFIWFTPHLDFPCTS</sequence>
<dbReference type="eggNOG" id="ENOG502SQ6V">
    <property type="taxonomic scope" value="Eukaryota"/>
</dbReference>
<dbReference type="Proteomes" id="UP000008311">
    <property type="component" value="Unassembled WGS sequence"/>
</dbReference>
<protein>
    <recommendedName>
        <fullName evidence="2">F-box domain-containing protein</fullName>
    </recommendedName>
</protein>
<name>B9T1V3_RICCO</name>
<proteinExistence type="predicted"/>
<dbReference type="Gene3D" id="1.20.1280.50">
    <property type="match status" value="1"/>
</dbReference>
<dbReference type="EMBL" id="EQ974360">
    <property type="protein sequence ID" value="EEF30153.1"/>
    <property type="molecule type" value="Genomic_DNA"/>
</dbReference>
<evidence type="ECO:0000259" key="2">
    <source>
        <dbReference type="PROSITE" id="PS50181"/>
    </source>
</evidence>
<dbReference type="InterPro" id="IPR005174">
    <property type="entry name" value="KIB1-4_b-propeller"/>
</dbReference>
<dbReference type="OMA" id="IMEMIVR"/>
<reference evidence="4" key="1">
    <citation type="journal article" date="2010" name="Nat. Biotechnol.">
        <title>Draft genome sequence of the oilseed species Ricinus communis.</title>
        <authorList>
            <person name="Chan A.P."/>
            <person name="Crabtree J."/>
            <person name="Zhao Q."/>
            <person name="Lorenzi H."/>
            <person name="Orvis J."/>
            <person name="Puiu D."/>
            <person name="Melake-Berhan A."/>
            <person name="Jones K.M."/>
            <person name="Redman J."/>
            <person name="Chen G."/>
            <person name="Cahoon E.B."/>
            <person name="Gedil M."/>
            <person name="Stanke M."/>
            <person name="Haas B.J."/>
            <person name="Wortman J.R."/>
            <person name="Fraser-Liggett C.M."/>
            <person name="Ravel J."/>
            <person name="Rabinowicz P.D."/>
        </authorList>
    </citation>
    <scope>NUCLEOTIDE SEQUENCE [LARGE SCALE GENOMIC DNA]</scope>
    <source>
        <strain evidence="4">cv. Hale</strain>
    </source>
</reference>
<dbReference type="SUPFAM" id="SSF81383">
    <property type="entry name" value="F-box domain"/>
    <property type="match status" value="1"/>
</dbReference>
<evidence type="ECO:0000313" key="4">
    <source>
        <dbReference type="Proteomes" id="UP000008311"/>
    </source>
</evidence>
<dbReference type="AlphaFoldDB" id="B9T1V3"/>
<dbReference type="Pfam" id="PF03478">
    <property type="entry name" value="Beta-prop_KIB1-4"/>
    <property type="match status" value="1"/>
</dbReference>
<evidence type="ECO:0000313" key="3">
    <source>
        <dbReference type="EMBL" id="EEF30153.1"/>
    </source>
</evidence>
<feature type="region of interest" description="Disordered" evidence="1">
    <location>
        <begin position="1"/>
        <end position="22"/>
    </location>
</feature>
<gene>
    <name evidence="3" type="ORF">RCOM_0274870</name>
</gene>
<dbReference type="KEGG" id="rcu:8289713"/>